<evidence type="ECO:0000256" key="2">
    <source>
        <dbReference type="ARBA" id="ARBA00004752"/>
    </source>
</evidence>
<evidence type="ECO:0000259" key="17">
    <source>
        <dbReference type="Pfam" id="PF02875"/>
    </source>
</evidence>
<dbReference type="FunFam" id="3.40.1190.10:FF:000001">
    <property type="entry name" value="UDP-N-acetylmuramate--L-alanine ligase"/>
    <property type="match status" value="1"/>
</dbReference>
<dbReference type="Pfam" id="PF01225">
    <property type="entry name" value="Mur_ligase"/>
    <property type="match status" value="1"/>
</dbReference>
<dbReference type="SUPFAM" id="SSF53244">
    <property type="entry name" value="MurD-like peptide ligases, peptide-binding domain"/>
    <property type="match status" value="1"/>
</dbReference>
<evidence type="ECO:0000256" key="13">
    <source>
        <dbReference type="ARBA" id="ARBA00047833"/>
    </source>
</evidence>
<dbReference type="GO" id="GO:0071555">
    <property type="term" value="P:cell wall organization"/>
    <property type="evidence" value="ECO:0007669"/>
    <property type="project" value="UniProtKB-KW"/>
</dbReference>
<dbReference type="Proteomes" id="UP001333710">
    <property type="component" value="Chromosome"/>
</dbReference>
<reference evidence="19" key="1">
    <citation type="submission" date="2023-01" db="EMBL/GenBank/DDBJ databases">
        <title>Complete genome sequence of Planctobacterium marinum strain Dej080120_11.</title>
        <authorList>
            <person name="Ueki S."/>
            <person name="Maruyama F."/>
        </authorList>
    </citation>
    <scope>NUCLEOTIDE SEQUENCE</scope>
    <source>
        <strain evidence="19">Dej080120_11</strain>
    </source>
</reference>
<dbReference type="Gene3D" id="3.40.1190.10">
    <property type="entry name" value="Mur-like, catalytic domain"/>
    <property type="match status" value="1"/>
</dbReference>
<dbReference type="InterPro" id="IPR013221">
    <property type="entry name" value="Mur_ligase_cen"/>
</dbReference>
<dbReference type="GO" id="GO:0005524">
    <property type="term" value="F:ATP binding"/>
    <property type="evidence" value="ECO:0007669"/>
    <property type="project" value="UniProtKB-UniRule"/>
</dbReference>
<evidence type="ECO:0000256" key="6">
    <source>
        <dbReference type="ARBA" id="ARBA00022618"/>
    </source>
</evidence>
<evidence type="ECO:0000256" key="1">
    <source>
        <dbReference type="ARBA" id="ARBA00004496"/>
    </source>
</evidence>
<feature type="domain" description="Mur ligase N-terminal catalytic" evidence="16">
    <location>
        <begin position="19"/>
        <end position="117"/>
    </location>
</feature>
<dbReference type="PANTHER" id="PTHR43445:SF3">
    <property type="entry name" value="UDP-N-ACETYLMURAMATE--L-ALANINE LIGASE"/>
    <property type="match status" value="1"/>
</dbReference>
<evidence type="ECO:0000256" key="12">
    <source>
        <dbReference type="ARBA" id="ARBA00023316"/>
    </source>
</evidence>
<keyword evidence="8 14" id="KW-0067">ATP-binding</keyword>
<keyword evidence="15" id="KW-0812">Transmembrane</keyword>
<evidence type="ECO:0000313" key="20">
    <source>
        <dbReference type="Proteomes" id="UP001333710"/>
    </source>
</evidence>
<keyword evidence="12 14" id="KW-0961">Cell wall biogenesis/degradation</keyword>
<dbReference type="GO" id="GO:0008763">
    <property type="term" value="F:UDP-N-acetylmuramate-L-alanine ligase activity"/>
    <property type="evidence" value="ECO:0007669"/>
    <property type="project" value="UniProtKB-UniRule"/>
</dbReference>
<dbReference type="RefSeq" id="WP_338291576.1">
    <property type="nucleotide sequence ID" value="NZ_AP027272.1"/>
</dbReference>
<dbReference type="NCBIfam" id="TIGR01082">
    <property type="entry name" value="murC"/>
    <property type="match status" value="1"/>
</dbReference>
<evidence type="ECO:0000259" key="18">
    <source>
        <dbReference type="Pfam" id="PF08245"/>
    </source>
</evidence>
<organism evidence="19 20">
    <name type="scientific">Planctobacterium marinum</name>
    <dbReference type="NCBI Taxonomy" id="1631968"/>
    <lineage>
        <taxon>Bacteria</taxon>
        <taxon>Pseudomonadati</taxon>
        <taxon>Pseudomonadota</taxon>
        <taxon>Gammaproteobacteria</taxon>
        <taxon>Alteromonadales</taxon>
        <taxon>Alteromonadaceae</taxon>
        <taxon>Planctobacterium</taxon>
    </lineage>
</organism>
<evidence type="ECO:0000256" key="4">
    <source>
        <dbReference type="ARBA" id="ARBA00022490"/>
    </source>
</evidence>
<keyword evidence="20" id="KW-1185">Reference proteome</keyword>
<keyword evidence="7 14" id="KW-0547">Nucleotide-binding</keyword>
<evidence type="ECO:0000256" key="8">
    <source>
        <dbReference type="ARBA" id="ARBA00022840"/>
    </source>
</evidence>
<keyword evidence="4 14" id="KW-0963">Cytoplasm</keyword>
<evidence type="ECO:0000313" key="19">
    <source>
        <dbReference type="EMBL" id="BDX05593.1"/>
    </source>
</evidence>
<comment type="similarity">
    <text evidence="14">Belongs to the MurCDEF family.</text>
</comment>
<dbReference type="Gene3D" id="3.40.50.720">
    <property type="entry name" value="NAD(P)-binding Rossmann-like Domain"/>
    <property type="match status" value="1"/>
</dbReference>
<evidence type="ECO:0000256" key="14">
    <source>
        <dbReference type="HAMAP-Rule" id="MF_00046"/>
    </source>
</evidence>
<sequence length="483" mass="53055">MNKQAIATFANPIMGRIRRIHFVGIGGVGMAGIAEVLINENYEVSGSDINVSNLTRHLTSLGANVFQGHAESNIADVDVVVVSSAIDPQNPEIKAALVRRIPIIRRAEMLAELMRFRHGIAISGTHGKTTTTSLTATIFAEGKLDPTFVIGGRLNSAGSNARLGSSRYLIAEADESDASFLHLQPMVAVVTNIEPDHMENYGGDFARMQDTYIEFLHNLPFYGLAVLCIDDETICSLLPKISRQYTTYGFHEDADVRACDVQLGVNQCQFVVKRRQGADLQIQLNLAGKHNIQNALAAIAVATAEGVSDKAIQEALQHFEGIGRRFEILGDYQTQQGEVILVDDYGHHPTEVAATIEVARNNWPNKRLVMVYQPHRFTRTRDLYEDFVRVLSQVDLLLLLDVYPAGEKPIEGADSRSLCRTIRNRGGIDPIHIESLSEVPKVLANVLKDGDVLMTQGAGNVGVLAKKLQQTQLDTEKLLELVV</sequence>
<feature type="domain" description="Mur ligase C-terminal" evidence="17">
    <location>
        <begin position="324"/>
        <end position="459"/>
    </location>
</feature>
<comment type="subcellular location">
    <subcellularLocation>
        <location evidence="1 14">Cytoplasm</location>
    </subcellularLocation>
</comment>
<dbReference type="InterPro" id="IPR004101">
    <property type="entry name" value="Mur_ligase_C"/>
</dbReference>
<comment type="catalytic activity">
    <reaction evidence="13 14">
        <text>UDP-N-acetyl-alpha-D-muramate + L-alanine + ATP = UDP-N-acetyl-alpha-D-muramoyl-L-alanine + ADP + phosphate + H(+)</text>
        <dbReference type="Rhea" id="RHEA:23372"/>
        <dbReference type="ChEBI" id="CHEBI:15378"/>
        <dbReference type="ChEBI" id="CHEBI:30616"/>
        <dbReference type="ChEBI" id="CHEBI:43474"/>
        <dbReference type="ChEBI" id="CHEBI:57972"/>
        <dbReference type="ChEBI" id="CHEBI:70757"/>
        <dbReference type="ChEBI" id="CHEBI:83898"/>
        <dbReference type="ChEBI" id="CHEBI:456216"/>
        <dbReference type="EC" id="6.3.2.8"/>
    </reaction>
</comment>
<keyword evidence="15" id="KW-0472">Membrane</keyword>
<keyword evidence="11 14" id="KW-0131">Cell cycle</keyword>
<dbReference type="KEGG" id="pmaw:MACH26_11140"/>
<dbReference type="GO" id="GO:0005737">
    <property type="term" value="C:cytoplasm"/>
    <property type="evidence" value="ECO:0007669"/>
    <property type="project" value="UniProtKB-SubCell"/>
</dbReference>
<feature type="domain" description="Mur ligase central" evidence="18">
    <location>
        <begin position="122"/>
        <end position="302"/>
    </location>
</feature>
<feature type="binding site" evidence="14">
    <location>
        <begin position="124"/>
        <end position="130"/>
    </location>
    <ligand>
        <name>ATP</name>
        <dbReference type="ChEBI" id="CHEBI:30616"/>
    </ligand>
</feature>
<keyword evidence="6 14" id="KW-0132">Cell division</keyword>
<evidence type="ECO:0000256" key="9">
    <source>
        <dbReference type="ARBA" id="ARBA00022960"/>
    </source>
</evidence>
<dbReference type="HAMAP" id="MF_00046">
    <property type="entry name" value="MurC"/>
    <property type="match status" value="1"/>
</dbReference>
<evidence type="ECO:0000256" key="11">
    <source>
        <dbReference type="ARBA" id="ARBA00023306"/>
    </source>
</evidence>
<dbReference type="EC" id="6.3.2.8" evidence="3 14"/>
<dbReference type="InterPro" id="IPR050061">
    <property type="entry name" value="MurCDEF_pg_biosynth"/>
</dbReference>
<dbReference type="EMBL" id="AP027272">
    <property type="protein sequence ID" value="BDX05593.1"/>
    <property type="molecule type" value="Genomic_DNA"/>
</dbReference>
<dbReference type="InterPro" id="IPR000713">
    <property type="entry name" value="Mur_ligase_N"/>
</dbReference>
<keyword evidence="5 14" id="KW-0436">Ligase</keyword>
<dbReference type="SUPFAM" id="SSF53623">
    <property type="entry name" value="MurD-like peptide ligases, catalytic domain"/>
    <property type="match status" value="1"/>
</dbReference>
<dbReference type="Pfam" id="PF08245">
    <property type="entry name" value="Mur_ligase_M"/>
    <property type="match status" value="1"/>
</dbReference>
<comment type="pathway">
    <text evidence="2 14">Cell wall biogenesis; peptidoglycan biosynthesis.</text>
</comment>
<protein>
    <recommendedName>
        <fullName evidence="3 14">UDP-N-acetylmuramate--L-alanine ligase</fullName>
        <ecNumber evidence="3 14">6.3.2.8</ecNumber>
    </recommendedName>
    <alternativeName>
        <fullName evidence="14">UDP-N-acetylmuramoyl-L-alanine synthetase</fullName>
    </alternativeName>
</protein>
<evidence type="ECO:0000259" key="16">
    <source>
        <dbReference type="Pfam" id="PF01225"/>
    </source>
</evidence>
<dbReference type="Gene3D" id="3.90.190.20">
    <property type="entry name" value="Mur ligase, C-terminal domain"/>
    <property type="match status" value="1"/>
</dbReference>
<accession>A0AA48HTK3</accession>
<evidence type="ECO:0000256" key="7">
    <source>
        <dbReference type="ARBA" id="ARBA00022741"/>
    </source>
</evidence>
<dbReference type="InterPro" id="IPR036565">
    <property type="entry name" value="Mur-like_cat_sf"/>
</dbReference>
<keyword evidence="15" id="KW-1133">Transmembrane helix</keyword>
<comment type="function">
    <text evidence="14">Cell wall formation.</text>
</comment>
<keyword evidence="9 14" id="KW-0133">Cell shape</keyword>
<name>A0AA48HTK3_9ALTE</name>
<feature type="transmembrane region" description="Helical" evidence="15">
    <location>
        <begin position="20"/>
        <end position="38"/>
    </location>
</feature>
<dbReference type="InterPro" id="IPR005758">
    <property type="entry name" value="UDP-N-AcMur_Ala_ligase_MurC"/>
</dbReference>
<gene>
    <name evidence="14 19" type="primary">murC</name>
    <name evidence="19" type="ORF">MACH26_11140</name>
</gene>
<dbReference type="GO" id="GO:0051301">
    <property type="term" value="P:cell division"/>
    <property type="evidence" value="ECO:0007669"/>
    <property type="project" value="UniProtKB-KW"/>
</dbReference>
<evidence type="ECO:0000256" key="5">
    <source>
        <dbReference type="ARBA" id="ARBA00022598"/>
    </source>
</evidence>
<dbReference type="Pfam" id="PF02875">
    <property type="entry name" value="Mur_ligase_C"/>
    <property type="match status" value="1"/>
</dbReference>
<dbReference type="GO" id="GO:0009252">
    <property type="term" value="P:peptidoglycan biosynthetic process"/>
    <property type="evidence" value="ECO:0007669"/>
    <property type="project" value="UniProtKB-UniRule"/>
</dbReference>
<evidence type="ECO:0000256" key="3">
    <source>
        <dbReference type="ARBA" id="ARBA00012211"/>
    </source>
</evidence>
<evidence type="ECO:0000256" key="15">
    <source>
        <dbReference type="SAM" id="Phobius"/>
    </source>
</evidence>
<proteinExistence type="inferred from homology"/>
<dbReference type="SUPFAM" id="SSF51984">
    <property type="entry name" value="MurCD N-terminal domain"/>
    <property type="match status" value="1"/>
</dbReference>
<dbReference type="AlphaFoldDB" id="A0AA48HTK3"/>
<evidence type="ECO:0000256" key="10">
    <source>
        <dbReference type="ARBA" id="ARBA00022984"/>
    </source>
</evidence>
<dbReference type="InterPro" id="IPR036615">
    <property type="entry name" value="Mur_ligase_C_dom_sf"/>
</dbReference>
<keyword evidence="10 14" id="KW-0573">Peptidoglycan synthesis</keyword>
<dbReference type="PANTHER" id="PTHR43445">
    <property type="entry name" value="UDP-N-ACETYLMURAMATE--L-ALANINE LIGASE-RELATED"/>
    <property type="match status" value="1"/>
</dbReference>
<dbReference type="GO" id="GO:0008360">
    <property type="term" value="P:regulation of cell shape"/>
    <property type="evidence" value="ECO:0007669"/>
    <property type="project" value="UniProtKB-KW"/>
</dbReference>